<dbReference type="PANTHER" id="PTHR30249:SF3">
    <property type="entry name" value="MUREIN HYDROLASE EXPORT REGULATOR"/>
    <property type="match status" value="1"/>
</dbReference>
<evidence type="ECO:0000256" key="4">
    <source>
        <dbReference type="ARBA" id="ARBA00023136"/>
    </source>
</evidence>
<keyword evidence="4 5" id="KW-0472">Membrane</keyword>
<dbReference type="EMBL" id="MSZX01000002">
    <property type="protein sequence ID" value="OPA80039.1"/>
    <property type="molecule type" value="Genomic_DNA"/>
</dbReference>
<evidence type="ECO:0000256" key="1">
    <source>
        <dbReference type="ARBA" id="ARBA00004141"/>
    </source>
</evidence>
<protein>
    <submittedName>
        <fullName evidence="6">CidB/LrgB family autolysis modulator</fullName>
    </submittedName>
</protein>
<evidence type="ECO:0000256" key="3">
    <source>
        <dbReference type="ARBA" id="ARBA00022989"/>
    </source>
</evidence>
<name>A0A1T2XJI5_9BACL</name>
<dbReference type="RefSeq" id="WP_078497385.1">
    <property type="nucleotide sequence ID" value="NZ_MSZX01000002.1"/>
</dbReference>
<feature type="transmembrane region" description="Helical" evidence="5">
    <location>
        <begin position="132"/>
        <end position="165"/>
    </location>
</feature>
<comment type="caution">
    <text evidence="6">The sequence shown here is derived from an EMBL/GenBank/DDBJ whole genome shotgun (WGS) entry which is preliminary data.</text>
</comment>
<dbReference type="Proteomes" id="UP000190188">
    <property type="component" value="Unassembled WGS sequence"/>
</dbReference>
<dbReference type="GO" id="GO:0016020">
    <property type="term" value="C:membrane"/>
    <property type="evidence" value="ECO:0007669"/>
    <property type="project" value="UniProtKB-SubCell"/>
</dbReference>
<gene>
    <name evidence="6" type="ORF">BVG16_04615</name>
</gene>
<dbReference type="AlphaFoldDB" id="A0A1T2XJI5"/>
<evidence type="ECO:0000313" key="7">
    <source>
        <dbReference type="Proteomes" id="UP000190188"/>
    </source>
</evidence>
<dbReference type="OrthoDB" id="9811701at2"/>
<keyword evidence="3 5" id="KW-1133">Transmembrane helix</keyword>
<dbReference type="PANTHER" id="PTHR30249">
    <property type="entry name" value="PUTATIVE SEROTONIN TRANSPORTER"/>
    <property type="match status" value="1"/>
</dbReference>
<evidence type="ECO:0000256" key="2">
    <source>
        <dbReference type="ARBA" id="ARBA00022692"/>
    </source>
</evidence>
<evidence type="ECO:0000256" key="5">
    <source>
        <dbReference type="SAM" id="Phobius"/>
    </source>
</evidence>
<reference evidence="6 7" key="1">
    <citation type="submission" date="2017-01" db="EMBL/GenBank/DDBJ databases">
        <title>Genome analysis of Paenibacillus selenitrireducens ES3-24.</title>
        <authorList>
            <person name="Xu D."/>
            <person name="Yao R."/>
            <person name="Zheng S."/>
        </authorList>
    </citation>
    <scope>NUCLEOTIDE SEQUENCE [LARGE SCALE GENOMIC DNA]</scope>
    <source>
        <strain evidence="6 7">ES3-24</strain>
    </source>
</reference>
<feature type="transmembrane region" description="Helical" evidence="5">
    <location>
        <begin position="90"/>
        <end position="112"/>
    </location>
</feature>
<feature type="transmembrane region" description="Helical" evidence="5">
    <location>
        <begin position="60"/>
        <end position="78"/>
    </location>
</feature>
<feature type="transmembrane region" description="Helical" evidence="5">
    <location>
        <begin position="200"/>
        <end position="222"/>
    </location>
</feature>
<organism evidence="6 7">
    <name type="scientific">Paenibacillus selenitireducens</name>
    <dbReference type="NCBI Taxonomy" id="1324314"/>
    <lineage>
        <taxon>Bacteria</taxon>
        <taxon>Bacillati</taxon>
        <taxon>Bacillota</taxon>
        <taxon>Bacilli</taxon>
        <taxon>Bacillales</taxon>
        <taxon>Paenibacillaceae</taxon>
        <taxon>Paenibacillus</taxon>
    </lineage>
</organism>
<proteinExistence type="predicted"/>
<comment type="subcellular location">
    <subcellularLocation>
        <location evidence="1">Membrane</location>
        <topology evidence="1">Multi-pass membrane protein</topology>
    </subcellularLocation>
</comment>
<keyword evidence="7" id="KW-1185">Reference proteome</keyword>
<feature type="transmembrane region" description="Helical" evidence="5">
    <location>
        <begin position="27"/>
        <end position="45"/>
    </location>
</feature>
<dbReference type="InterPro" id="IPR007300">
    <property type="entry name" value="CidB/LrgB"/>
</dbReference>
<evidence type="ECO:0000313" key="6">
    <source>
        <dbReference type="EMBL" id="OPA80039.1"/>
    </source>
</evidence>
<accession>A0A1T2XJI5</accession>
<dbReference type="Pfam" id="PF04172">
    <property type="entry name" value="LrgB"/>
    <property type="match status" value="1"/>
</dbReference>
<dbReference type="STRING" id="1324314.BVG16_04615"/>
<keyword evidence="2 5" id="KW-0812">Transmembrane</keyword>
<sequence length="225" mass="23867">MITAIAYLLLTVLIYWGSKRLYQIKPIVLLSPLLVTPLILIFILVKADISYDAYNTGGKWLTNMVGPATVALAVPLYKNFNVLKQHAVKVIVGTLGGSVMGFLASLGIAHLLHLNSSLMSSLMLRSTTTAIAIVVSNQIGAISSITAVIVLITGLLGMTIGPLVIRTLRIRNDIAKGVLLGTSAHNAGTRKALDLSDVSGAIATISMILSAFLTLGIAPWLMTYL</sequence>